<evidence type="ECO:0000313" key="2">
    <source>
        <dbReference type="EMBL" id="MCC2217802.1"/>
    </source>
</evidence>
<gene>
    <name evidence="2" type="ORF">LKD28_01960</name>
</gene>
<proteinExistence type="predicted"/>
<evidence type="ECO:0000313" key="3">
    <source>
        <dbReference type="Proteomes" id="UP001198495"/>
    </source>
</evidence>
<evidence type="ECO:0000256" key="1">
    <source>
        <dbReference type="SAM" id="MobiDB-lite"/>
    </source>
</evidence>
<reference evidence="2 3" key="1">
    <citation type="submission" date="2021-10" db="EMBL/GenBank/DDBJ databases">
        <title>Anaerobic single-cell dispensing facilitates the cultivation of human gut bacteria.</title>
        <authorList>
            <person name="Afrizal A."/>
        </authorList>
    </citation>
    <scope>NUCLEOTIDE SEQUENCE [LARGE SCALE GENOMIC DNA]</scope>
    <source>
        <strain evidence="2 3">CLA-AA-H212</strain>
    </source>
</reference>
<feature type="compositionally biased region" description="Pro residues" evidence="1">
    <location>
        <begin position="207"/>
        <end position="217"/>
    </location>
</feature>
<feature type="region of interest" description="Disordered" evidence="1">
    <location>
        <begin position="192"/>
        <end position="260"/>
    </location>
</feature>
<protein>
    <recommendedName>
        <fullName evidence="4">ATPase</fullName>
    </recommendedName>
</protein>
<dbReference type="RefSeq" id="WP_118734053.1">
    <property type="nucleotide sequence ID" value="NZ_JAJEQT010000001.1"/>
</dbReference>
<comment type="caution">
    <text evidence="2">The sequence shown here is derived from an EMBL/GenBank/DDBJ whole genome shotgun (WGS) entry which is preliminary data.</text>
</comment>
<name>A0ABS8FKW3_9FIRM</name>
<keyword evidence="3" id="KW-1185">Reference proteome</keyword>
<dbReference type="EMBL" id="JAJEQT010000001">
    <property type="protein sequence ID" value="MCC2217802.1"/>
    <property type="molecule type" value="Genomic_DNA"/>
</dbReference>
<organism evidence="2 3">
    <name type="scientific">Coprococcus hominis</name>
    <name type="common">ex Arizal et al. 2022</name>
    <dbReference type="NCBI Taxonomy" id="2881262"/>
    <lineage>
        <taxon>Bacteria</taxon>
        <taxon>Bacillati</taxon>
        <taxon>Bacillota</taxon>
        <taxon>Clostridia</taxon>
        <taxon>Lachnospirales</taxon>
        <taxon>Lachnospiraceae</taxon>
        <taxon>Coprococcus</taxon>
    </lineage>
</organism>
<dbReference type="Proteomes" id="UP001198495">
    <property type="component" value="Unassembled WGS sequence"/>
</dbReference>
<sequence length="260" mass="29945">MGKKGVESMIEEIKVYIENCKPMPLSQTKISVQKPELLSMLDELELKLPGEIERCKKIMRNKEMILADARTRSDAIITESVNEANRMIEQNEITRLANIRADEILENARNQAQQIVDQASEEANEIRLGAMYYTKDKLTEMRDIFQKIHDMEKENYRVLIESLENDTYVIETNMTEMDTNINMFTASSNMSYEETDDLDSAFSNEPAPAPAPAPQPAPSYQEEAAEDEEEPEEDDDDIDVYGERDEEEDDDDDFDDFLDE</sequence>
<accession>A0ABS8FKW3</accession>
<evidence type="ECO:0008006" key="4">
    <source>
        <dbReference type="Google" id="ProtNLM"/>
    </source>
</evidence>
<feature type="compositionally biased region" description="Acidic residues" evidence="1">
    <location>
        <begin position="223"/>
        <end position="260"/>
    </location>
</feature>